<keyword evidence="2" id="KW-1185">Reference proteome</keyword>
<dbReference type="InParanoid" id="A0A1Q3CJD0"/>
<evidence type="ECO:0000313" key="2">
    <source>
        <dbReference type="Proteomes" id="UP000187406"/>
    </source>
</evidence>
<proteinExistence type="predicted"/>
<dbReference type="AlphaFoldDB" id="A0A1Q3CJD0"/>
<accession>A0A1Q3CJD0</accession>
<dbReference type="PANTHER" id="PTHR31973">
    <property type="entry name" value="POLYPROTEIN, PUTATIVE-RELATED"/>
    <property type="match status" value="1"/>
</dbReference>
<protein>
    <submittedName>
        <fullName evidence="1">Uncharacterized protein</fullName>
    </submittedName>
</protein>
<reference evidence="2" key="1">
    <citation type="submission" date="2016-04" db="EMBL/GenBank/DDBJ databases">
        <title>Cephalotus genome sequencing.</title>
        <authorList>
            <person name="Fukushima K."/>
            <person name="Hasebe M."/>
            <person name="Fang X."/>
        </authorList>
    </citation>
    <scope>NUCLEOTIDE SEQUENCE [LARGE SCALE GENOMIC DNA]</scope>
    <source>
        <strain evidence="2">cv. St1</strain>
    </source>
</reference>
<sequence length="95" mass="10870">MQVDRNPGCQAMFKRFYICFHALKKGWKTGCTPILGLDGCFLEGLPKGMLLTAVGREEDLLRYHPKHWCDAFFSDVPKCDIVDNNLSETFNGWIL</sequence>
<dbReference type="EMBL" id="BDDD01002157">
    <property type="protein sequence ID" value="GAV80327.1"/>
    <property type="molecule type" value="Genomic_DNA"/>
</dbReference>
<dbReference type="OrthoDB" id="1888602at2759"/>
<name>A0A1Q3CJD0_CEPFO</name>
<comment type="caution">
    <text evidence="1">The sequence shown here is derived from an EMBL/GenBank/DDBJ whole genome shotgun (WGS) entry which is preliminary data.</text>
</comment>
<organism evidence="1 2">
    <name type="scientific">Cephalotus follicularis</name>
    <name type="common">Albany pitcher plant</name>
    <dbReference type="NCBI Taxonomy" id="3775"/>
    <lineage>
        <taxon>Eukaryota</taxon>
        <taxon>Viridiplantae</taxon>
        <taxon>Streptophyta</taxon>
        <taxon>Embryophyta</taxon>
        <taxon>Tracheophyta</taxon>
        <taxon>Spermatophyta</taxon>
        <taxon>Magnoliopsida</taxon>
        <taxon>eudicotyledons</taxon>
        <taxon>Gunneridae</taxon>
        <taxon>Pentapetalae</taxon>
        <taxon>rosids</taxon>
        <taxon>fabids</taxon>
        <taxon>Oxalidales</taxon>
        <taxon>Cephalotaceae</taxon>
        <taxon>Cephalotus</taxon>
    </lineage>
</organism>
<evidence type="ECO:0000313" key="1">
    <source>
        <dbReference type="EMBL" id="GAV80327.1"/>
    </source>
</evidence>
<dbReference type="Proteomes" id="UP000187406">
    <property type="component" value="Unassembled WGS sequence"/>
</dbReference>
<dbReference type="PANTHER" id="PTHR31973:SF187">
    <property type="entry name" value="MUTATOR TRANSPOSASE MUDRA PROTEIN"/>
    <property type="match status" value="1"/>
</dbReference>
<gene>
    <name evidence="1" type="ORF">CFOL_v3_23788</name>
</gene>